<dbReference type="InterPro" id="IPR021858">
    <property type="entry name" value="Fun_TF"/>
</dbReference>
<evidence type="ECO:0000256" key="7">
    <source>
        <dbReference type="SAM" id="MobiDB-lite"/>
    </source>
</evidence>
<feature type="transmembrane region" description="Helical" evidence="8">
    <location>
        <begin position="1236"/>
        <end position="1257"/>
    </location>
</feature>
<dbReference type="InterPro" id="IPR036259">
    <property type="entry name" value="MFS_trans_sf"/>
</dbReference>
<feature type="compositionally biased region" description="Basic and acidic residues" evidence="7">
    <location>
        <begin position="818"/>
        <end position="834"/>
    </location>
</feature>
<dbReference type="PROSITE" id="PS50850">
    <property type="entry name" value="MFS"/>
    <property type="match status" value="1"/>
</dbReference>
<feature type="transmembrane region" description="Helical" evidence="8">
    <location>
        <begin position="1346"/>
        <end position="1364"/>
    </location>
</feature>
<feature type="domain" description="Major facilitator superfamily (MFS) profile" evidence="9">
    <location>
        <begin position="874"/>
        <end position="1369"/>
    </location>
</feature>
<dbReference type="Pfam" id="PF02826">
    <property type="entry name" value="2-Hacid_dh_C"/>
    <property type="match status" value="1"/>
</dbReference>
<dbReference type="SUPFAM" id="SSF51735">
    <property type="entry name" value="NAD(P)-binding Rossmann-fold domains"/>
    <property type="match status" value="1"/>
</dbReference>
<gene>
    <name evidence="10" type="ORF">TCE0_039r12710</name>
</gene>
<dbReference type="InterPro" id="IPR006139">
    <property type="entry name" value="D-isomer_2_OHA_DH_cat_dom"/>
</dbReference>
<dbReference type="GO" id="GO:0051287">
    <property type="term" value="F:NAD binding"/>
    <property type="evidence" value="ECO:0007669"/>
    <property type="project" value="InterPro"/>
</dbReference>
<comment type="subcellular location">
    <subcellularLocation>
        <location evidence="1">Membrane</location>
        <topology evidence="1">Multi-pass membrane protein</topology>
    </subcellularLocation>
</comment>
<dbReference type="GO" id="GO:0005886">
    <property type="term" value="C:plasma membrane"/>
    <property type="evidence" value="ECO:0007669"/>
    <property type="project" value="TreeGrafter"/>
</dbReference>
<feature type="transmembrane region" description="Helical" evidence="8">
    <location>
        <begin position="939"/>
        <end position="958"/>
    </location>
</feature>
<keyword evidence="3" id="KW-0813">Transport</keyword>
<feature type="transmembrane region" description="Helical" evidence="8">
    <location>
        <begin position="1206"/>
        <end position="1224"/>
    </location>
</feature>
<dbReference type="InterPro" id="IPR036291">
    <property type="entry name" value="NAD(P)-bd_dom_sf"/>
</dbReference>
<protein>
    <recommendedName>
        <fullName evidence="9">Major facilitator superfamily (MFS) profile domain-containing protein</fullName>
    </recommendedName>
</protein>
<dbReference type="EMBL" id="DF933835">
    <property type="protein sequence ID" value="GAM40392.1"/>
    <property type="molecule type" value="Genomic_DNA"/>
</dbReference>
<dbReference type="Gene3D" id="1.20.1250.20">
    <property type="entry name" value="MFS general substrate transporter like domains"/>
    <property type="match status" value="1"/>
</dbReference>
<feature type="transmembrane region" description="Helical" evidence="8">
    <location>
        <begin position="1269"/>
        <end position="1292"/>
    </location>
</feature>
<keyword evidence="6 8" id="KW-0472">Membrane</keyword>
<dbReference type="Proteomes" id="UP000053095">
    <property type="component" value="Unassembled WGS sequence"/>
</dbReference>
<feature type="transmembrane region" description="Helical" evidence="8">
    <location>
        <begin position="1141"/>
        <end position="1161"/>
    </location>
</feature>
<evidence type="ECO:0000256" key="1">
    <source>
        <dbReference type="ARBA" id="ARBA00004141"/>
    </source>
</evidence>
<dbReference type="Pfam" id="PF07690">
    <property type="entry name" value="MFS_1"/>
    <property type="match status" value="1"/>
</dbReference>
<feature type="transmembrane region" description="Helical" evidence="8">
    <location>
        <begin position="964"/>
        <end position="985"/>
    </location>
</feature>
<evidence type="ECO:0000256" key="8">
    <source>
        <dbReference type="SAM" id="Phobius"/>
    </source>
</evidence>
<keyword evidence="4 8" id="KW-0812">Transmembrane</keyword>
<dbReference type="SUPFAM" id="SSF103473">
    <property type="entry name" value="MFS general substrate transporter"/>
    <property type="match status" value="1"/>
</dbReference>
<name>A0A6N4SKZ4_TALPI</name>
<dbReference type="InterPro" id="IPR020846">
    <property type="entry name" value="MFS_dom"/>
</dbReference>
<dbReference type="FunFam" id="1.20.1250.20:FF:000429">
    <property type="entry name" value="MFS drug efflux transporter, putative"/>
    <property type="match status" value="1"/>
</dbReference>
<keyword evidence="11" id="KW-1185">Reference proteome</keyword>
<evidence type="ECO:0000256" key="5">
    <source>
        <dbReference type="ARBA" id="ARBA00022989"/>
    </source>
</evidence>
<accession>A0A6N4SKZ4</accession>
<feature type="transmembrane region" description="Helical" evidence="8">
    <location>
        <begin position="997"/>
        <end position="1016"/>
    </location>
</feature>
<evidence type="ECO:0000256" key="6">
    <source>
        <dbReference type="ARBA" id="ARBA00023136"/>
    </source>
</evidence>
<feature type="region of interest" description="Disordered" evidence="7">
    <location>
        <begin position="810"/>
        <end position="834"/>
    </location>
</feature>
<dbReference type="CDD" id="cd17502">
    <property type="entry name" value="MFS_Azr1_MDR_like"/>
    <property type="match status" value="1"/>
</dbReference>
<proteinExistence type="inferred from homology"/>
<evidence type="ECO:0000313" key="10">
    <source>
        <dbReference type="EMBL" id="GAM40392.1"/>
    </source>
</evidence>
<dbReference type="GO" id="GO:0022857">
    <property type="term" value="F:transmembrane transporter activity"/>
    <property type="evidence" value="ECO:0007669"/>
    <property type="project" value="InterPro"/>
</dbReference>
<evidence type="ECO:0000256" key="2">
    <source>
        <dbReference type="ARBA" id="ARBA00007520"/>
    </source>
</evidence>
<dbReference type="Pfam" id="PF11951">
    <property type="entry name" value="Fungal_trans_2"/>
    <property type="match status" value="1"/>
</dbReference>
<dbReference type="PANTHER" id="PTHR23501:SF12">
    <property type="entry name" value="MAJOR FACILITATOR SUPERFAMILY (MFS) PROFILE DOMAIN-CONTAINING PROTEIN-RELATED"/>
    <property type="match status" value="1"/>
</dbReference>
<feature type="transmembrane region" description="Helical" evidence="8">
    <location>
        <begin position="909"/>
        <end position="927"/>
    </location>
</feature>
<feature type="transmembrane region" description="Helical" evidence="8">
    <location>
        <begin position="1181"/>
        <end position="1199"/>
    </location>
</feature>
<evidence type="ECO:0000256" key="3">
    <source>
        <dbReference type="ARBA" id="ARBA00022448"/>
    </source>
</evidence>
<dbReference type="InterPro" id="IPR011701">
    <property type="entry name" value="MFS"/>
</dbReference>
<comment type="caution">
    <text evidence="10">The sequence shown here is derived from an EMBL/GenBank/DDBJ whole genome shotgun (WGS) entry which is preliminary data.</text>
</comment>
<evidence type="ECO:0000313" key="11">
    <source>
        <dbReference type="Proteomes" id="UP000053095"/>
    </source>
</evidence>
<dbReference type="InterPro" id="IPR006140">
    <property type="entry name" value="D-isomer_DH_NAD-bd"/>
</dbReference>
<feature type="transmembrane region" description="Helical" evidence="8">
    <location>
        <begin position="1028"/>
        <end position="1048"/>
    </location>
</feature>
<reference evidence="11" key="1">
    <citation type="journal article" date="2015" name="Genome Announc.">
        <title>Draft genome sequence of Talaromyces cellulolyticus strain Y-94, a source of lignocellulosic biomass-degrading enzymes.</title>
        <authorList>
            <person name="Fujii T."/>
            <person name="Koike H."/>
            <person name="Sawayama S."/>
            <person name="Yano S."/>
            <person name="Inoue H."/>
        </authorList>
    </citation>
    <scope>NUCLEOTIDE SEQUENCE [LARGE SCALE GENOMIC DNA]</scope>
    <source>
        <strain evidence="11">Y-94</strain>
    </source>
</reference>
<keyword evidence="5 8" id="KW-1133">Transmembrane helix</keyword>
<sequence>MTVHLSTISSLDCNLVAHTAISPPSSEQVGSKLGLMHHTSGHGYDAADINALTARGIWYCNTPNACTEAVANTGLSLVLETFRYLSYAQWCARFDWQKSRELGTKAVDPAGMVLGVIGMGDIGIAIAQKCEAALGMKIAYHGPRRKPDAEARLKGGAIYYLDLLEMLAVVDCAVVAAPYTSATHHLLSQREFGVAKGSGLRVVNIARGKIIDEEALVSALEAGQVVGIGLDVHENEPKLHDKLRENWMVTLLPHIGVCSGTSWANFEAENWNNLEAFLESGKPRTPVNRLAQPYCFISEDKSSDELPEPERTSYLEQIWHATPHSGIISPDSVCLRNPGNYTPVSLYSKDVSPPYGPGISAAELAAAQVSEIDWVDVAPQEKLELAINDRNDSIQYDGMMWTMPQYTTSTMPAVTAPDYCMNSSNVSPLGQSTSISTPLNTTEPDPQKEDSLFMHYLDDVFYTQNTFYNPADKYKRAWLFSVIKQVKPAYYATLALSERDLLISSMPQDVGIETLTERLKVKGSYYDLAVKGLKPYLDDTQNLQGQGDLGRCVEGLTSILQVLYWELLAGGSRNWQGLLRSASPLITPLIKMRLPDQSSIQSETQQTKKNSLTPEQDGATCVLLGSFISLDILACASTRSTPFLEIDHLQALTQLDITIERMMGCQNSVMALIFEIIVLDKWKSELQATHKLSIVELAKRGLQIEQRLRQELTNLSYTQSSSQPSNHPSMIHPTPSHVIATKAYALAAIVYLHVVISGPYPDLPEIAGPVSDAIALFRSTQDNRKLLLNIIWPLCVTGSLNVKTQTVIMDTSTSDTSSSKKDYTSHSPLKGDEHHDVHDALNVTESDPEKQAIETNPDLEPAPREISGFKWAIVVAAIYSSQFLFALDNTIVANVQPVIVEHFNSVAKLTWISVSFLIGSAGTNLIWGKVYAQFNAKWTYIVCVIVFEVGSAVCGAAPSIDAFIIARAICGVSGAGMYIGLMTLLAVTTTIQERPMYVSGAGFTWGLGTVLGPIIGGAFTDSSAGWRWSFYINLCIGAVCAPVYLFMLPSNKDPRPGVSFLDRARELDYVGGTLLTGAFVSGVMAVSFGGVMFPWNSGRIIGLFVCSGVLFILLGIQQTYTIFTTVARRIVPVEFFKMPTILTLFAATAAGGTTIFVPVYMAPLFFQFTRGDSALQSGVRLLPFIFIMIVAVIANGAVLSKHGMYMPWYLGGGILVVIGAALMYTVDLSTSVSHIYGYTVLIGFGVGMFSQTSFSVAQALVEPHMIPAAVGFISCAQITGITLSLAIANAVFLNKSEEGIKAILPNIPAAEIEQTIAGARSTLLQSLSPAVKERVLGVIVDAQNNAYILVMTAGALVTLLSLTMKREKLFMEASAGGA</sequence>
<dbReference type="Gene3D" id="3.40.50.720">
    <property type="entry name" value="NAD(P)-binding Rossmann-like Domain"/>
    <property type="match status" value="2"/>
</dbReference>
<evidence type="ECO:0000259" key="9">
    <source>
        <dbReference type="PROSITE" id="PS50850"/>
    </source>
</evidence>
<organism evidence="10 11">
    <name type="scientific">Talaromyces pinophilus</name>
    <name type="common">Penicillium pinophilum</name>
    <dbReference type="NCBI Taxonomy" id="128442"/>
    <lineage>
        <taxon>Eukaryota</taxon>
        <taxon>Fungi</taxon>
        <taxon>Dikarya</taxon>
        <taxon>Ascomycota</taxon>
        <taxon>Pezizomycotina</taxon>
        <taxon>Eurotiomycetes</taxon>
        <taxon>Eurotiomycetidae</taxon>
        <taxon>Eurotiales</taxon>
        <taxon>Trichocomaceae</taxon>
        <taxon>Talaromyces</taxon>
        <taxon>Talaromyces sect. Talaromyces</taxon>
    </lineage>
</organism>
<dbReference type="PANTHER" id="PTHR23501">
    <property type="entry name" value="MAJOR FACILITATOR SUPERFAMILY"/>
    <property type="match status" value="1"/>
</dbReference>
<dbReference type="Pfam" id="PF00389">
    <property type="entry name" value="2-Hacid_dh"/>
    <property type="match status" value="1"/>
</dbReference>
<evidence type="ECO:0000256" key="4">
    <source>
        <dbReference type="ARBA" id="ARBA00022692"/>
    </source>
</evidence>
<comment type="similarity">
    <text evidence="2">Belongs to the major facilitator superfamily. TCR/Tet family.</text>
</comment>
<feature type="transmembrane region" description="Helical" evidence="8">
    <location>
        <begin position="1069"/>
        <end position="1094"/>
    </location>
</feature>
<dbReference type="SUPFAM" id="SSF52283">
    <property type="entry name" value="Formate/glycerate dehydrogenase catalytic domain-like"/>
    <property type="match status" value="1"/>
</dbReference>
<dbReference type="GO" id="GO:0016616">
    <property type="term" value="F:oxidoreductase activity, acting on the CH-OH group of donors, NAD or NADP as acceptor"/>
    <property type="evidence" value="ECO:0007669"/>
    <property type="project" value="InterPro"/>
</dbReference>
<feature type="transmembrane region" description="Helical" evidence="8">
    <location>
        <begin position="1100"/>
        <end position="1120"/>
    </location>
</feature>